<dbReference type="EMBL" id="CP095347">
    <property type="protein sequence ID" value="XAG75144.1"/>
    <property type="molecule type" value="Genomic_DNA"/>
</dbReference>
<name>A0AAU6UM84_UNCXX</name>
<evidence type="ECO:0000256" key="4">
    <source>
        <dbReference type="ARBA" id="ARBA00023134"/>
    </source>
</evidence>
<dbReference type="InterPro" id="IPR027094">
    <property type="entry name" value="Mitofusin_fam"/>
</dbReference>
<dbReference type="GO" id="GO:0003924">
    <property type="term" value="F:GTPase activity"/>
    <property type="evidence" value="ECO:0007669"/>
    <property type="project" value="InterPro"/>
</dbReference>
<protein>
    <submittedName>
        <fullName evidence="7">Dynamin family protein</fullName>
    </submittedName>
</protein>
<keyword evidence="5" id="KW-0472">Membrane</keyword>
<dbReference type="Gene3D" id="3.40.50.300">
    <property type="entry name" value="P-loop containing nucleotide triphosphate hydrolases"/>
    <property type="match status" value="1"/>
</dbReference>
<evidence type="ECO:0000256" key="1">
    <source>
        <dbReference type="ARBA" id="ARBA00004370"/>
    </source>
</evidence>
<dbReference type="InterPro" id="IPR027417">
    <property type="entry name" value="P-loop_NTPase"/>
</dbReference>
<evidence type="ECO:0000256" key="3">
    <source>
        <dbReference type="ARBA" id="ARBA00022801"/>
    </source>
</evidence>
<keyword evidence="3" id="KW-0378">Hydrolase</keyword>
<comment type="subcellular location">
    <subcellularLocation>
        <location evidence="1">Membrane</location>
    </subcellularLocation>
</comment>
<evidence type="ECO:0000313" key="7">
    <source>
        <dbReference type="EMBL" id="XAG75144.1"/>
    </source>
</evidence>
<dbReference type="Pfam" id="PF00350">
    <property type="entry name" value="Dynamin_N"/>
    <property type="match status" value="1"/>
</dbReference>
<evidence type="ECO:0000256" key="5">
    <source>
        <dbReference type="ARBA" id="ARBA00023136"/>
    </source>
</evidence>
<keyword evidence="4" id="KW-0342">GTP-binding</keyword>
<dbReference type="PANTHER" id="PTHR10465:SF0">
    <property type="entry name" value="SARCALUMENIN"/>
    <property type="match status" value="1"/>
</dbReference>
<keyword evidence="2" id="KW-0547">Nucleotide-binding</keyword>
<feature type="domain" description="Dynamin N-terminal" evidence="6">
    <location>
        <begin position="86"/>
        <end position="237"/>
    </location>
</feature>
<dbReference type="InterPro" id="IPR045063">
    <property type="entry name" value="Dynamin_N"/>
</dbReference>
<sequence length="512" mass="58278">MNLTYEELQARYQLVCRASQPTSTMDVQLQQELQKLESLINRDLIALSRQGCPDNITDILRSFDHELTRFRQFCEFPQLATKSIIGIGGGFSTGKSSFINKLIGKKCLAVEVDPTTSMPAYVMKGNQEQIKAINLYNCAIDLTAQQLATLTHEEKEIYGSQVGLALKAAFLLLTDFQWQNLAILDTPGYSKPEDSEWNERTDENLARDQLNTADYILWAVQADSGTISEQDIKFLNTIDKEIPKLVILTRADKKPREDIESITTLIKSTLTNRGISIIDVVPFSRKSKAGFPLDKVIKQFDLWDQQNNPIMFAQHFKKLFIEYQNFIESEKRNTFLRMDNIKKILVMSEESQIVEAANVLLTKVTQELEVLAALSIAHDQLNNAFFIQLKKIGDLAGVPLPEPSSIELMDLKSIDLLSMLEKQMAENKIDPPIRNHFSSIKTQLDSDNKNKLLRLEQSSEVILNAISLELRNRSALLRLKNEMIEYDFDVNSSQTSIAALLRKNEYKTTIRF</sequence>
<accession>A0AAU6UM84</accession>
<evidence type="ECO:0000259" key="6">
    <source>
        <dbReference type="Pfam" id="PF00350"/>
    </source>
</evidence>
<organism evidence="7">
    <name type="scientific">bacterium 19NY04SH03</name>
    <dbReference type="NCBI Taxonomy" id="2920647"/>
    <lineage>
        <taxon>Bacteria</taxon>
    </lineage>
</organism>
<dbReference type="SUPFAM" id="SSF52540">
    <property type="entry name" value="P-loop containing nucleoside triphosphate hydrolases"/>
    <property type="match status" value="1"/>
</dbReference>
<proteinExistence type="predicted"/>
<reference evidence="7" key="1">
    <citation type="submission" date="2022-03" db="EMBL/GenBank/DDBJ databases">
        <title>Sea Food Isolates.</title>
        <authorList>
            <person name="Li c."/>
        </authorList>
    </citation>
    <scope>NUCLEOTIDE SEQUENCE</scope>
    <source>
        <strain evidence="7">19NY04SH03</strain>
    </source>
</reference>
<evidence type="ECO:0000256" key="2">
    <source>
        <dbReference type="ARBA" id="ARBA00022741"/>
    </source>
</evidence>
<dbReference type="PANTHER" id="PTHR10465">
    <property type="entry name" value="TRANSMEMBRANE GTPASE FZO1"/>
    <property type="match status" value="1"/>
</dbReference>
<dbReference type="GO" id="GO:0016020">
    <property type="term" value="C:membrane"/>
    <property type="evidence" value="ECO:0007669"/>
    <property type="project" value="UniProtKB-SubCell"/>
</dbReference>
<dbReference type="AlphaFoldDB" id="A0AAU6UM84"/>
<gene>
    <name evidence="7" type="ORF">MRN42_15525</name>
</gene>
<dbReference type="GO" id="GO:0005525">
    <property type="term" value="F:GTP binding"/>
    <property type="evidence" value="ECO:0007669"/>
    <property type="project" value="UniProtKB-KW"/>
</dbReference>